<dbReference type="PANTHER" id="PTHR12243:SF67">
    <property type="entry name" value="COREPRESSOR OF PANGOLIN, ISOFORM A-RELATED"/>
    <property type="match status" value="1"/>
</dbReference>
<gene>
    <name evidence="5" type="primary">pab1</name>
    <name evidence="5" type="ORF">CM83_52649</name>
</gene>
<comment type="subcellular location">
    <subcellularLocation>
        <location evidence="1">Nucleus</location>
    </subcellularLocation>
</comment>
<feature type="region of interest" description="Disordered" evidence="2">
    <location>
        <begin position="1"/>
        <end position="24"/>
    </location>
</feature>
<proteinExistence type="predicted"/>
<keyword evidence="1" id="KW-0539">Nucleus</keyword>
<dbReference type="AlphaFoldDB" id="A0A0A9XVB6"/>
<dbReference type="EMBL" id="GBHO01019740">
    <property type="protein sequence ID" value="JAG23864.1"/>
    <property type="molecule type" value="Transcribed_RNA"/>
</dbReference>
<dbReference type="SMART" id="SM00595">
    <property type="entry name" value="MADF"/>
    <property type="match status" value="1"/>
</dbReference>
<reference evidence="5" key="2">
    <citation type="submission" date="2014-07" db="EMBL/GenBank/DDBJ databases">
        <authorList>
            <person name="Hull J."/>
        </authorList>
    </citation>
    <scope>NUCLEOTIDE SEQUENCE</scope>
</reference>
<evidence type="ECO:0000256" key="1">
    <source>
        <dbReference type="PROSITE-ProRule" id="PRU00371"/>
    </source>
</evidence>
<feature type="domain" description="BESS" evidence="4">
    <location>
        <begin position="532"/>
        <end position="571"/>
    </location>
</feature>
<accession>A0A0A9XVB6</accession>
<dbReference type="Pfam" id="PF02944">
    <property type="entry name" value="BESS"/>
    <property type="match status" value="1"/>
</dbReference>
<dbReference type="PROSITE" id="PS51031">
    <property type="entry name" value="BESS"/>
    <property type="match status" value="1"/>
</dbReference>
<dbReference type="GO" id="GO:0005634">
    <property type="term" value="C:nucleus"/>
    <property type="evidence" value="ECO:0007669"/>
    <property type="project" value="UniProtKB-SubCell"/>
</dbReference>
<feature type="domain" description="MADF" evidence="3">
    <location>
        <begin position="343"/>
        <end position="437"/>
    </location>
</feature>
<dbReference type="PANTHER" id="PTHR12243">
    <property type="entry name" value="MADF DOMAIN TRANSCRIPTION FACTOR"/>
    <property type="match status" value="1"/>
</dbReference>
<protein>
    <submittedName>
        <fullName evidence="5">Protein phosphatase PP2A regulatory subunit B</fullName>
    </submittedName>
</protein>
<evidence type="ECO:0000259" key="4">
    <source>
        <dbReference type="PROSITE" id="PS51031"/>
    </source>
</evidence>
<reference evidence="5" key="1">
    <citation type="journal article" date="2014" name="PLoS ONE">
        <title>Transcriptome-Based Identification of ABC Transporters in the Western Tarnished Plant Bug Lygus hesperus.</title>
        <authorList>
            <person name="Hull J.J."/>
            <person name="Chaney K."/>
            <person name="Geib S.M."/>
            <person name="Fabrick J.A."/>
            <person name="Brent C.S."/>
            <person name="Walsh D."/>
            <person name="Lavine L.C."/>
        </authorList>
    </citation>
    <scope>NUCLEOTIDE SEQUENCE</scope>
</reference>
<sequence length="573" mass="64465">METKEETNVAKDVRKKKERENLPKKLYDKQRYEKMKSDPVSAMILKIKQHEKYLKKKQKGQVKSVSQMNQREKKAARGKWKNWSAAAYRRRKEAASQGNLAHKSSTSEIIIDDTVRSNSSGSSSSPALAIQTTPGKLMMLRRSVTYRQKYEALVHSFLDENQKSNTQISSKKILNPATTSASNSEYSEKLASPLIAETNDPEIKKRLLFHQVTNGVKQNAINLHIRTAKQKIADINGEDETKCEEVISSRDQRTKNCTLKKHAASSQNSPTGSLEEQSICFNSYSRNFDEDQSQEMVDEDEAKNTPEIMASMDEAVTSGNEDGSLGVGNITVKLGKTNPRILQLISAVKTHEVLWRVKEELPASTYDQAWEDVANQTGLKIAQAKAQWKAMRDSFYRILRIQSTAVISNKIVENATGFYTGKWPYFEVMSFLAPGITSSSEFGIDSTPSQDSEDLNHRPFETIVVSQSGQDPEQKHGNEDFDPLSIAIKEESISSSDCACIVADSPAEADSRTDAPSKSRKRVNAQLTDDSEDDDMNFFKSLVPYMKKMSDVRKLAVRNEFQNIIIRELSKED</sequence>
<feature type="region of interest" description="Disordered" evidence="2">
    <location>
        <begin position="55"/>
        <end position="80"/>
    </location>
</feature>
<evidence type="ECO:0000259" key="3">
    <source>
        <dbReference type="PROSITE" id="PS51029"/>
    </source>
</evidence>
<dbReference type="InterPro" id="IPR004210">
    <property type="entry name" value="BESS_motif"/>
</dbReference>
<evidence type="ECO:0000313" key="5">
    <source>
        <dbReference type="EMBL" id="JAG23864.1"/>
    </source>
</evidence>
<dbReference type="Pfam" id="PF10545">
    <property type="entry name" value="MADF_DNA_bdg"/>
    <property type="match status" value="1"/>
</dbReference>
<evidence type="ECO:0000256" key="2">
    <source>
        <dbReference type="SAM" id="MobiDB-lite"/>
    </source>
</evidence>
<organism evidence="5">
    <name type="scientific">Lygus hesperus</name>
    <name type="common">Western plant bug</name>
    <dbReference type="NCBI Taxonomy" id="30085"/>
    <lineage>
        <taxon>Eukaryota</taxon>
        <taxon>Metazoa</taxon>
        <taxon>Ecdysozoa</taxon>
        <taxon>Arthropoda</taxon>
        <taxon>Hexapoda</taxon>
        <taxon>Insecta</taxon>
        <taxon>Pterygota</taxon>
        <taxon>Neoptera</taxon>
        <taxon>Paraneoptera</taxon>
        <taxon>Hemiptera</taxon>
        <taxon>Heteroptera</taxon>
        <taxon>Panheteroptera</taxon>
        <taxon>Cimicomorpha</taxon>
        <taxon>Miridae</taxon>
        <taxon>Mirini</taxon>
        <taxon>Lygus</taxon>
    </lineage>
</organism>
<dbReference type="GO" id="GO:0003677">
    <property type="term" value="F:DNA binding"/>
    <property type="evidence" value="ECO:0007669"/>
    <property type="project" value="InterPro"/>
</dbReference>
<dbReference type="InterPro" id="IPR006578">
    <property type="entry name" value="MADF-dom"/>
</dbReference>
<dbReference type="InterPro" id="IPR039353">
    <property type="entry name" value="TF_Adf1"/>
</dbReference>
<name>A0A0A9XVB6_LYGHE</name>
<dbReference type="PROSITE" id="PS51029">
    <property type="entry name" value="MADF"/>
    <property type="match status" value="1"/>
</dbReference>
<feature type="compositionally biased region" description="Basic and acidic residues" evidence="2">
    <location>
        <begin position="1"/>
        <end position="12"/>
    </location>
</feature>